<dbReference type="Pfam" id="PF13976">
    <property type="entry name" value="gag_pre-integrs"/>
    <property type="match status" value="1"/>
</dbReference>
<sequence length="791" mass="89735">IFLEQMIDSIKGYRKKKWGMSRNGGINAAGLRINDAGSRLMLLAKDDSASESRFRIDSKSLNKVSILVVLDLSKVANPLYSLRDKDLFKSKGPQVVVAAAKLPILNPNEFDLWKTRIEQLDKKNELKARGTLLMVLPDKHQLKFNIHMDAKTFMEAIEKMFGGNKETKKRNIADLKEPSLDELFNNLKIYEAKVKGSSTSSQNTQNIAFVFSNNTNSTNESISVFPSVSAASSKAPVSTLPNVDSHSDVVIYSFFASHSNSPQLDNEDLKQIDADDLEEMDLKWQITMLTIRAWRFLQRTGRNLGANGTATIRFDMSKVKCYSCYKRGHFARECRSPRDNRKKDTPRRTVPVEAHQVLPDLILSDKTSIGYDSQVFDRQVFDYEELHSDESVNSVPTSLENDRYKIGKGFHAIPPSYTGTFMPLKPDLVFHDAPIANDTEIESVPKQKEPSFVPTSEHVKTLRTYVKEVEHPKKAENLRTNHQSLKQMVQKPVWNNAMRVNHQNSVRMTHPHSNRNVVPIAVLTRSKLVSLNTARPVSTNVSQSTVKSPRPVTHVFNKAHSHIRRPINHRTTTKTSNFHKKVTTVKFNKVNVVQGVKGNANKASVTWVWKPKYTVLNDVSRLTSALMTLKKFNYNDALGISKGNPKGGKITRKNKIKTGKLDFDNVYIVKELKFNLFSVSQMCDKKNNVLFTDTKCVVLSFDYKLPDKNHVWLRVPREKNMYNVNLKNVVPLGDLTCLFAKATLDESNIWHRRLGHINFKTMNKLVKGNLVRGLPSKIFENNHTCVACKKG</sequence>
<dbReference type="SUPFAM" id="SSF57756">
    <property type="entry name" value="Retrovirus zinc finger-like domains"/>
    <property type="match status" value="1"/>
</dbReference>
<dbReference type="Gene3D" id="4.10.60.10">
    <property type="entry name" value="Zinc finger, CCHC-type"/>
    <property type="match status" value="1"/>
</dbReference>
<dbReference type="GO" id="GO:0008270">
    <property type="term" value="F:zinc ion binding"/>
    <property type="evidence" value="ECO:0007669"/>
    <property type="project" value="UniProtKB-KW"/>
</dbReference>
<dbReference type="EMBL" id="BKCJ010156987">
    <property type="protein sequence ID" value="GEY16849.1"/>
    <property type="molecule type" value="Genomic_DNA"/>
</dbReference>
<dbReference type="InterPro" id="IPR025724">
    <property type="entry name" value="GAG-pre-integrase_dom"/>
</dbReference>
<gene>
    <name evidence="3" type="ORF">Tci_388823</name>
</gene>
<accession>A0A699HEK8</accession>
<feature type="non-terminal residue" evidence="3">
    <location>
        <position position="791"/>
    </location>
</feature>
<dbReference type="InterPro" id="IPR036875">
    <property type="entry name" value="Znf_CCHC_sf"/>
</dbReference>
<dbReference type="InterPro" id="IPR001878">
    <property type="entry name" value="Znf_CCHC"/>
</dbReference>
<protein>
    <submittedName>
        <fullName evidence="3">Ribonuclease H-like domain-containing protein</fullName>
    </submittedName>
</protein>
<name>A0A699HEK8_TANCI</name>
<feature type="domain" description="CCHC-type" evidence="2">
    <location>
        <begin position="320"/>
        <end position="336"/>
    </location>
</feature>
<dbReference type="SMART" id="SM00343">
    <property type="entry name" value="ZnF_C2HC"/>
    <property type="match status" value="1"/>
</dbReference>
<reference evidence="3" key="1">
    <citation type="journal article" date="2019" name="Sci. Rep.">
        <title>Draft genome of Tanacetum cinerariifolium, the natural source of mosquito coil.</title>
        <authorList>
            <person name="Yamashiro T."/>
            <person name="Shiraishi A."/>
            <person name="Satake H."/>
            <person name="Nakayama K."/>
        </authorList>
    </citation>
    <scope>NUCLEOTIDE SEQUENCE</scope>
</reference>
<evidence type="ECO:0000256" key="1">
    <source>
        <dbReference type="PROSITE-ProRule" id="PRU00047"/>
    </source>
</evidence>
<keyword evidence="1" id="KW-0479">Metal-binding</keyword>
<dbReference type="AlphaFoldDB" id="A0A699HEK8"/>
<keyword evidence="1" id="KW-0863">Zinc-finger</keyword>
<organism evidence="3">
    <name type="scientific">Tanacetum cinerariifolium</name>
    <name type="common">Dalmatian daisy</name>
    <name type="synonym">Chrysanthemum cinerariifolium</name>
    <dbReference type="NCBI Taxonomy" id="118510"/>
    <lineage>
        <taxon>Eukaryota</taxon>
        <taxon>Viridiplantae</taxon>
        <taxon>Streptophyta</taxon>
        <taxon>Embryophyta</taxon>
        <taxon>Tracheophyta</taxon>
        <taxon>Spermatophyta</taxon>
        <taxon>Magnoliopsida</taxon>
        <taxon>eudicotyledons</taxon>
        <taxon>Gunneridae</taxon>
        <taxon>Pentapetalae</taxon>
        <taxon>asterids</taxon>
        <taxon>campanulids</taxon>
        <taxon>Asterales</taxon>
        <taxon>Asteraceae</taxon>
        <taxon>Asteroideae</taxon>
        <taxon>Anthemideae</taxon>
        <taxon>Anthemidinae</taxon>
        <taxon>Tanacetum</taxon>
    </lineage>
</organism>
<feature type="non-terminal residue" evidence="3">
    <location>
        <position position="1"/>
    </location>
</feature>
<evidence type="ECO:0000259" key="2">
    <source>
        <dbReference type="PROSITE" id="PS50158"/>
    </source>
</evidence>
<dbReference type="PROSITE" id="PS50158">
    <property type="entry name" value="ZF_CCHC"/>
    <property type="match status" value="1"/>
</dbReference>
<evidence type="ECO:0000313" key="3">
    <source>
        <dbReference type="EMBL" id="GEY16849.1"/>
    </source>
</evidence>
<keyword evidence="1" id="KW-0862">Zinc</keyword>
<dbReference type="GO" id="GO:0003676">
    <property type="term" value="F:nucleic acid binding"/>
    <property type="evidence" value="ECO:0007669"/>
    <property type="project" value="InterPro"/>
</dbReference>
<comment type="caution">
    <text evidence="3">The sequence shown here is derived from an EMBL/GenBank/DDBJ whole genome shotgun (WGS) entry which is preliminary data.</text>
</comment>
<proteinExistence type="predicted"/>